<evidence type="ECO:0000256" key="5">
    <source>
        <dbReference type="ARBA" id="ARBA00021516"/>
    </source>
</evidence>
<dbReference type="EC" id="3.6.4.12" evidence="4"/>
<keyword evidence="17" id="KW-0238">DNA-binding</keyword>
<dbReference type="GO" id="GO:0005737">
    <property type="term" value="C:cytoplasm"/>
    <property type="evidence" value="ECO:0007669"/>
    <property type="project" value="TreeGrafter"/>
</dbReference>
<feature type="compositionally biased region" description="Basic and acidic residues" evidence="22">
    <location>
        <begin position="22"/>
        <end position="37"/>
    </location>
</feature>
<keyword evidence="7" id="KW-0235">DNA replication</keyword>
<dbReference type="GeneID" id="85223713"/>
<dbReference type="EMBL" id="CP119958">
    <property type="protein sequence ID" value="WFD37122.1"/>
    <property type="molecule type" value="Genomic_DNA"/>
</dbReference>
<evidence type="ECO:0000256" key="21">
    <source>
        <dbReference type="ARBA" id="ARBA00047995"/>
    </source>
</evidence>
<feature type="region of interest" description="Disordered" evidence="22">
    <location>
        <begin position="21"/>
        <end position="59"/>
    </location>
</feature>
<dbReference type="GO" id="GO:0005524">
    <property type="term" value="F:ATP binding"/>
    <property type="evidence" value="ECO:0007669"/>
    <property type="project" value="UniProtKB-KW"/>
</dbReference>
<dbReference type="InterPro" id="IPR026851">
    <property type="entry name" value="Dna2/JHS1_DEXXQ-box"/>
</dbReference>
<dbReference type="Pfam" id="PF13087">
    <property type="entry name" value="AAA_12"/>
    <property type="match status" value="1"/>
</dbReference>
<dbReference type="CDD" id="cd18041">
    <property type="entry name" value="DEXXQc_DNA2"/>
    <property type="match status" value="1"/>
</dbReference>
<keyword evidence="10" id="KW-0547">Nucleotide-binding</keyword>
<keyword evidence="14" id="KW-0067">ATP-binding</keyword>
<dbReference type="Gene3D" id="3.40.50.300">
    <property type="entry name" value="P-loop containing nucleotide triphosphate hydrolases"/>
    <property type="match status" value="2"/>
</dbReference>
<dbReference type="GO" id="GO:0035861">
    <property type="term" value="C:site of double-strand break"/>
    <property type="evidence" value="ECO:0007669"/>
    <property type="project" value="UniProtKB-ARBA"/>
</dbReference>
<evidence type="ECO:0000313" key="27">
    <source>
        <dbReference type="Proteomes" id="UP001217754"/>
    </source>
</evidence>
<dbReference type="GO" id="GO:0017116">
    <property type="term" value="F:single-stranded DNA helicase activity"/>
    <property type="evidence" value="ECO:0007669"/>
    <property type="project" value="InterPro"/>
</dbReference>
<dbReference type="SUPFAM" id="SSF52540">
    <property type="entry name" value="P-loop containing nucleoside triphosphate hydrolases"/>
    <property type="match status" value="1"/>
</dbReference>
<evidence type="ECO:0000256" key="16">
    <source>
        <dbReference type="ARBA" id="ARBA00023014"/>
    </source>
</evidence>
<reference evidence="26" key="1">
    <citation type="submission" date="2023-03" db="EMBL/GenBank/DDBJ databases">
        <title>Mating type loci evolution in Malassezia.</title>
        <authorList>
            <person name="Coelho M.A."/>
        </authorList>
    </citation>
    <scope>NUCLEOTIDE SEQUENCE</scope>
    <source>
        <strain evidence="26">CBS 9431</strain>
    </source>
</reference>
<evidence type="ECO:0000256" key="12">
    <source>
        <dbReference type="ARBA" id="ARBA00022801"/>
    </source>
</evidence>
<keyword evidence="27" id="KW-1185">Reference proteome</keyword>
<feature type="domain" description="DNA2/NAM7 helicase helicase" evidence="24">
    <location>
        <begin position="775"/>
        <end position="869"/>
    </location>
</feature>
<dbReference type="GO" id="GO:0006302">
    <property type="term" value="P:double-strand break repair"/>
    <property type="evidence" value="ECO:0007669"/>
    <property type="project" value="UniProtKB-ARBA"/>
</dbReference>
<evidence type="ECO:0000256" key="19">
    <source>
        <dbReference type="ARBA" id="ARBA00023242"/>
    </source>
</evidence>
<dbReference type="Proteomes" id="UP001217754">
    <property type="component" value="Chromosome 1"/>
</dbReference>
<keyword evidence="6" id="KW-0004">4Fe-4S</keyword>
<dbReference type="Pfam" id="PF08696">
    <property type="entry name" value="Dna2"/>
    <property type="match status" value="1"/>
</dbReference>
<dbReference type="InterPro" id="IPR014808">
    <property type="entry name" value="DNA_replication_fac_Dna2_N"/>
</dbReference>
<evidence type="ECO:0000313" key="26">
    <source>
        <dbReference type="EMBL" id="WFD37122.1"/>
    </source>
</evidence>
<keyword evidence="16" id="KW-0411">Iron-sulfur</keyword>
<evidence type="ECO:0000256" key="18">
    <source>
        <dbReference type="ARBA" id="ARBA00023204"/>
    </source>
</evidence>
<gene>
    <name evidence="26" type="primary">dna2</name>
    <name evidence="26" type="ORF">MJAP1_000064</name>
</gene>
<keyword evidence="8" id="KW-0540">Nuclease</keyword>
<evidence type="ECO:0000259" key="25">
    <source>
        <dbReference type="Pfam" id="PF13087"/>
    </source>
</evidence>
<dbReference type="CDD" id="cd18808">
    <property type="entry name" value="SF1_C_Upf1"/>
    <property type="match status" value="1"/>
</dbReference>
<keyword evidence="19" id="KW-0539">Nucleus</keyword>
<evidence type="ECO:0000259" key="23">
    <source>
        <dbReference type="Pfam" id="PF08696"/>
    </source>
</evidence>
<evidence type="ECO:0000256" key="4">
    <source>
        <dbReference type="ARBA" id="ARBA00012551"/>
    </source>
</evidence>
<dbReference type="InterPro" id="IPR047187">
    <property type="entry name" value="SF1_C_Upf1"/>
</dbReference>
<evidence type="ECO:0000256" key="1">
    <source>
        <dbReference type="ARBA" id="ARBA00001966"/>
    </source>
</evidence>
<dbReference type="GO" id="GO:0000014">
    <property type="term" value="F:single-stranded DNA endodeoxyribonuclease activity"/>
    <property type="evidence" value="ECO:0007669"/>
    <property type="project" value="UniProtKB-ARBA"/>
</dbReference>
<keyword evidence="18" id="KW-0234">DNA repair</keyword>
<dbReference type="GO" id="GO:0006260">
    <property type="term" value="P:DNA replication"/>
    <property type="evidence" value="ECO:0007669"/>
    <property type="project" value="UniProtKB-KW"/>
</dbReference>
<evidence type="ECO:0000259" key="24">
    <source>
        <dbReference type="Pfam" id="PF13086"/>
    </source>
</evidence>
<evidence type="ECO:0000256" key="13">
    <source>
        <dbReference type="ARBA" id="ARBA00022806"/>
    </source>
</evidence>
<dbReference type="GO" id="GO:0005634">
    <property type="term" value="C:nucleus"/>
    <property type="evidence" value="ECO:0007669"/>
    <property type="project" value="UniProtKB-SubCell"/>
</dbReference>
<evidence type="ECO:0000256" key="7">
    <source>
        <dbReference type="ARBA" id="ARBA00022705"/>
    </source>
</evidence>
<keyword evidence="13 26" id="KW-0347">Helicase</keyword>
<evidence type="ECO:0000256" key="20">
    <source>
        <dbReference type="ARBA" id="ARBA00023268"/>
    </source>
</evidence>
<evidence type="ECO:0000256" key="8">
    <source>
        <dbReference type="ARBA" id="ARBA00022722"/>
    </source>
</evidence>
<keyword evidence="9" id="KW-0479">Metal-binding</keyword>
<organism evidence="26 27">
    <name type="scientific">Malassezia japonica</name>
    <dbReference type="NCBI Taxonomy" id="223818"/>
    <lineage>
        <taxon>Eukaryota</taxon>
        <taxon>Fungi</taxon>
        <taxon>Dikarya</taxon>
        <taxon>Basidiomycota</taxon>
        <taxon>Ustilaginomycotina</taxon>
        <taxon>Malasseziomycetes</taxon>
        <taxon>Malasseziales</taxon>
        <taxon>Malasseziaceae</taxon>
        <taxon>Malassezia</taxon>
    </lineage>
</organism>
<evidence type="ECO:0000256" key="11">
    <source>
        <dbReference type="ARBA" id="ARBA00022763"/>
    </source>
</evidence>
<keyword evidence="11" id="KW-0227">DNA damage</keyword>
<comment type="subcellular location">
    <subcellularLocation>
        <location evidence="2">Nucleus</location>
    </subcellularLocation>
</comment>
<dbReference type="Pfam" id="PF13086">
    <property type="entry name" value="AAA_11"/>
    <property type="match status" value="2"/>
</dbReference>
<evidence type="ECO:0000256" key="2">
    <source>
        <dbReference type="ARBA" id="ARBA00004123"/>
    </source>
</evidence>
<dbReference type="InterPro" id="IPR050534">
    <property type="entry name" value="Coronavir_polyprotein_1ab"/>
</dbReference>
<dbReference type="AlphaFoldDB" id="A0AAF0J7X9"/>
<comment type="catalytic activity">
    <reaction evidence="21">
        <text>ATP + H2O = ADP + phosphate + H(+)</text>
        <dbReference type="Rhea" id="RHEA:13065"/>
        <dbReference type="ChEBI" id="CHEBI:15377"/>
        <dbReference type="ChEBI" id="CHEBI:15378"/>
        <dbReference type="ChEBI" id="CHEBI:30616"/>
        <dbReference type="ChEBI" id="CHEBI:43474"/>
        <dbReference type="ChEBI" id="CHEBI:456216"/>
        <dbReference type="EC" id="3.6.4.12"/>
    </reaction>
</comment>
<dbReference type="PANTHER" id="PTHR43788">
    <property type="entry name" value="DNA2/NAM7 HELICASE FAMILY MEMBER"/>
    <property type="match status" value="1"/>
</dbReference>
<accession>A0AAF0J7X9</accession>
<sequence length="1189" mass="129853">MSAASHGDLLSGLFAGKVTAAKKNDSKPKNGVLHDRTNPIQEVPAPIRHQKPMRAGPGKKIEGHALADTSEKAIEARRHSSQTTRRFSRARVKRVYERETKNAQERAVTEKVLELDVVAGAQKPPADAILNQSLYYQANMQEFEPVASVALLRDEWLATPVKEGDIVHLYGAWEMKPYRGDEAQPAPEPSDDDDLWDGLDDHLFDAVLGSIPTMTLASFLPVDAPASQHLLVLHPDTIISASNLASVASCMRRPMLQERIKTASDTTFSAVFGNMVHGLLQACLVGSDGEKDGDADLAEAMATVETDPLPAPATWTRLGNFSRPFITAEIERQLVQNRAALSIVGAETEKTRTSLAEVVPSLVSFGERYLAPKDGSEHAEDVEDRRAEHEVRICLTRILGTEDDVVSPLFGLKGRVDVCVEAHIYERGRINVAVLPLEIKTGRVLSSTEHAAQTSLYTLLLSDRYGVEIESGLLLYTQSSAMSRVHRALREVRSLLLARNEMATYKSRLPTIVVADDASDDEFGFDDAALAQLDDPSLLPPTIDSAYKCARCYARDACMLYRAAVEHVRDPDSAIAELYTQHTEHLSGTDRTFFQHWDALLSHEEQGLARFRNELWTLPAAERESVGRCVAGLVLEDASKCLFSAPDARMLSASWAVDDLVLLSTHTPHAAFVGRGRVAHVTQSRIALRMENAWRETLVQVKQQSGVRDFTFRLDQDELSTMLSVPRYNIACLFYPDAPPRVTRLAKRVVHLEAPQWAPLSAELQALVRQYTPTCNADQVAAIERALEAQDYALVLGMPGTGKSTTIAALIRILAAAGQTVLLCSYTHSAVDTVLTKLGDGLDVLRVGAPGRVHPCVRHYCLDERLGRTASVEALDTLAAEAQVVAATCLATNEAVFARRTFDVCIVDEASQITVPTCLGPLRYADRFVMIGDHHQLAPLVREEAAAAHGLQTSLFQRLCTAHPAAMVALAQQYRMNDAIMALSNALVYDGRLACGSEAIARSTLALDQRAYDGPAWLVRVLAPDVQVAFVDTDAIDAHESRTDGVMENAAEAMLLAQICTALGRGGLTASDIGVLTPYRHQARLLKTSCAAEVLTVDQSQGRDWPVVLVSLVRSNAQGSAGTLLRDVRRLNVLLTRAKRKLVLVGSARTLSGHDGDGQRPMPRLMRLLRDAEAIYAVPATQHATKTPL</sequence>
<comment type="similarity">
    <text evidence="3">Belongs to the DNA2/NAM7 helicase family.</text>
</comment>
<evidence type="ECO:0000256" key="6">
    <source>
        <dbReference type="ARBA" id="ARBA00022485"/>
    </source>
</evidence>
<evidence type="ECO:0000256" key="3">
    <source>
        <dbReference type="ARBA" id="ARBA00007913"/>
    </source>
</evidence>
<comment type="cofactor">
    <cofactor evidence="1">
        <name>[4Fe-4S] cluster</name>
        <dbReference type="ChEBI" id="CHEBI:49883"/>
    </cofactor>
</comment>
<dbReference type="GO" id="GO:0046872">
    <property type="term" value="F:metal ion binding"/>
    <property type="evidence" value="ECO:0007669"/>
    <property type="project" value="UniProtKB-KW"/>
</dbReference>
<evidence type="ECO:0000256" key="9">
    <source>
        <dbReference type="ARBA" id="ARBA00022723"/>
    </source>
</evidence>
<keyword evidence="20" id="KW-0511">Multifunctional enzyme</keyword>
<dbReference type="InterPro" id="IPR027417">
    <property type="entry name" value="P-loop_NTPase"/>
</dbReference>
<dbReference type="InterPro" id="IPR041677">
    <property type="entry name" value="DNA2/NAM7_AAA_11"/>
</dbReference>
<protein>
    <recommendedName>
        <fullName evidence="5">DNA replication ATP-dependent helicase/nuclease DNA2</fullName>
        <ecNumber evidence="4">3.6.4.12</ecNumber>
    </recommendedName>
</protein>
<feature type="domain" description="DNA2/NAM7 helicase helicase" evidence="24">
    <location>
        <begin position="876"/>
        <end position="941"/>
    </location>
</feature>
<dbReference type="PANTHER" id="PTHR43788:SF8">
    <property type="entry name" value="DNA-BINDING PROTEIN SMUBP-2"/>
    <property type="match status" value="1"/>
</dbReference>
<evidence type="ECO:0000256" key="17">
    <source>
        <dbReference type="ARBA" id="ARBA00023125"/>
    </source>
</evidence>
<dbReference type="GO" id="GO:0003677">
    <property type="term" value="F:DNA binding"/>
    <property type="evidence" value="ECO:0007669"/>
    <property type="project" value="UniProtKB-KW"/>
</dbReference>
<evidence type="ECO:0000256" key="14">
    <source>
        <dbReference type="ARBA" id="ARBA00022840"/>
    </source>
</evidence>
<dbReference type="InterPro" id="IPR011604">
    <property type="entry name" value="PDDEXK-like_dom_sf"/>
</dbReference>
<dbReference type="FunFam" id="3.40.50.300:FF:000721">
    <property type="entry name" value="DNA replication ATP-dependent helicase/nuclease DNA2"/>
    <property type="match status" value="1"/>
</dbReference>
<feature type="domain" description="DNA replication factor Dna2 N-terminal" evidence="23">
    <location>
        <begin position="149"/>
        <end position="422"/>
    </location>
</feature>
<dbReference type="GO" id="GO:0051539">
    <property type="term" value="F:4 iron, 4 sulfur cluster binding"/>
    <property type="evidence" value="ECO:0007669"/>
    <property type="project" value="UniProtKB-KW"/>
</dbReference>
<evidence type="ECO:0000256" key="10">
    <source>
        <dbReference type="ARBA" id="ARBA00022741"/>
    </source>
</evidence>
<keyword evidence="15" id="KW-0408">Iron</keyword>
<proteinExistence type="inferred from homology"/>
<dbReference type="RefSeq" id="XP_060120019.1">
    <property type="nucleotide sequence ID" value="XM_060264036.1"/>
</dbReference>
<evidence type="ECO:0000256" key="15">
    <source>
        <dbReference type="ARBA" id="ARBA00023004"/>
    </source>
</evidence>
<name>A0AAF0J7X9_9BASI</name>
<dbReference type="Gene3D" id="3.90.320.10">
    <property type="match status" value="1"/>
</dbReference>
<evidence type="ECO:0000256" key="22">
    <source>
        <dbReference type="SAM" id="MobiDB-lite"/>
    </source>
</evidence>
<feature type="domain" description="DNA2/NAM7 helicase-like C-terminal" evidence="25">
    <location>
        <begin position="951"/>
        <end position="1148"/>
    </location>
</feature>
<dbReference type="GO" id="GO:0043139">
    <property type="term" value="F:5'-3' DNA helicase activity"/>
    <property type="evidence" value="ECO:0007669"/>
    <property type="project" value="TreeGrafter"/>
</dbReference>
<dbReference type="InterPro" id="IPR041679">
    <property type="entry name" value="DNA2/NAM7-like_C"/>
</dbReference>
<keyword evidence="12 26" id="KW-0378">Hydrolase</keyword>